<evidence type="ECO:0000256" key="6">
    <source>
        <dbReference type="ARBA" id="ARBA00022729"/>
    </source>
</evidence>
<evidence type="ECO:0000256" key="3">
    <source>
        <dbReference type="ARBA" id="ARBA00022448"/>
    </source>
</evidence>
<feature type="region of interest" description="Disordered" evidence="10">
    <location>
        <begin position="875"/>
        <end position="894"/>
    </location>
</feature>
<dbReference type="SUPFAM" id="SSF101967">
    <property type="entry name" value="Adhesin YadA, collagen-binding domain"/>
    <property type="match status" value="3"/>
</dbReference>
<dbReference type="CDD" id="cd12820">
    <property type="entry name" value="LbR_YadA-like"/>
    <property type="match status" value="2"/>
</dbReference>
<dbReference type="InterPro" id="IPR005594">
    <property type="entry name" value="YadA_C"/>
</dbReference>
<organism evidence="12">
    <name type="scientific">Myoviridae sp. ctJ2i1</name>
    <dbReference type="NCBI Taxonomy" id="2825079"/>
    <lineage>
        <taxon>Viruses</taxon>
        <taxon>Duplodnaviria</taxon>
        <taxon>Heunggongvirae</taxon>
        <taxon>Uroviricota</taxon>
        <taxon>Caudoviricetes</taxon>
    </lineage>
</organism>
<dbReference type="InterPro" id="IPR001119">
    <property type="entry name" value="SLH_dom"/>
</dbReference>
<dbReference type="PANTHER" id="PTHR43308">
    <property type="entry name" value="OUTER MEMBRANE PROTEIN ALPHA-RELATED"/>
    <property type="match status" value="1"/>
</dbReference>
<keyword evidence="6" id="KW-0732">Signal</keyword>
<keyword evidence="9" id="KW-0998">Cell outer membrane</keyword>
<dbReference type="InterPro" id="IPR045584">
    <property type="entry name" value="Pilin-like"/>
</dbReference>
<name>A0A8S5V1E1_9CAUD</name>
<comment type="subcellular location">
    <subcellularLocation>
        <location evidence="1">Cell outer membrane</location>
    </subcellularLocation>
</comment>
<dbReference type="Pfam" id="PF00395">
    <property type="entry name" value="SLH"/>
    <property type="match status" value="1"/>
</dbReference>
<sequence>MNNKILLTGLVLASLASTTMAAGVGNTLDPNATGYGAEAYGKSNTITATGTSAFAVGFENNVSGANSFAYGHKNTVTGANSFAGGENSEAKGYSSVAIGSSAQALSDYTFAIGSQARTNGDNTVAIGNGAYASNSNALAVGAGTIAEGRDSIAVGSYVQSHSDNNVAIGTSVTTNSNNSVGIGNNVVNNLSNSIGIGNGVATDFNTIGIGNGVETKVQDTIAIGNGVVSNGESSVAIGNGIHAKGVKTVNIGTNVNAKGVSSIVVGHDTTVNGDDTTVVGAKNGTIDADQVAVYGYNNVVQDASKEQLIFGVNSTTKEQGSTVVGSHSKATAIDSLALGNNTIADVQNGVAIGTNSVTESPVGTTNIKDNTTDIRFSNSTYAGSNPDSVVSFGTNGRAGAGGVTEYTRQLQNLAAGRVSATSTDGINGSQLYDVALEAQKHNTLVDGTNTKVTSQDNAFGRKEYKVNVNRDLTNMNSVQFNTVNDSQRNFVSKDGMHVFNGEVNTNYGSNGIKLENTDNLDTAEYNMDGININSNGKNVRFGTDGINAGDQIINNVKAGVADTDAVNVSQLKGVQSNVANNTSRINNLGQKVNTNANDIRAVEHTILDHEGRITVLENGVKDLDNKINSTAGNVLNQSKSYTDNQAAKVGANAAALSALHPLDFNADEKWQFSVGFGNYKGKNATALGAFYQPNENVLLSIGTTLGTGENMINAGATVRFGSHSSMTTNKQVAVAKEVQDLKLQLSAISQKYDNLVKNLSAQKAGQDVDFEYSDLPKDHWAYDFVKKLSDKGYLNGYPDDTFKGDAKMTRYEFAAALWRAVNNGAIIDAQMTKAIKEFEPELEEVNKIMRYRIDTVAGKDNSVHKTERLRVNKNDDPFTHMKRDNYGTKTYTNK</sequence>
<dbReference type="Pfam" id="PF03895">
    <property type="entry name" value="YadA_anchor"/>
    <property type="match status" value="1"/>
</dbReference>
<keyword evidence="5" id="KW-0812">Transmembrane</keyword>
<keyword evidence="8" id="KW-0472">Membrane</keyword>
<evidence type="ECO:0000256" key="5">
    <source>
        <dbReference type="ARBA" id="ARBA00022692"/>
    </source>
</evidence>
<accession>A0A8S5V1E1</accession>
<dbReference type="Pfam" id="PF05658">
    <property type="entry name" value="YadA_head"/>
    <property type="match status" value="6"/>
</dbReference>
<keyword evidence="7" id="KW-0653">Protein transport</keyword>
<proteinExistence type="inferred from homology"/>
<dbReference type="Pfam" id="PF05662">
    <property type="entry name" value="YadA_stalk"/>
    <property type="match status" value="2"/>
</dbReference>
<dbReference type="InterPro" id="IPR008635">
    <property type="entry name" value="Coiled_stalk_dom"/>
</dbReference>
<reference evidence="12" key="1">
    <citation type="journal article" date="2021" name="Proc. Natl. Acad. Sci. U.S.A.">
        <title>A Catalog of Tens of Thousands of Viruses from Human Metagenomes Reveals Hidden Associations with Chronic Diseases.</title>
        <authorList>
            <person name="Tisza M.J."/>
            <person name="Buck C.B."/>
        </authorList>
    </citation>
    <scope>NUCLEOTIDE SEQUENCE</scope>
    <source>
        <strain evidence="12">CtJ2i1</strain>
    </source>
</reference>
<evidence type="ECO:0000256" key="2">
    <source>
        <dbReference type="ARBA" id="ARBA00005848"/>
    </source>
</evidence>
<dbReference type="Gene3D" id="2.150.10.10">
    <property type="entry name" value="Serralysin-like metalloprotease, C-terminal"/>
    <property type="match status" value="5"/>
</dbReference>
<feature type="domain" description="SLH" evidence="11">
    <location>
        <begin position="768"/>
        <end position="831"/>
    </location>
</feature>
<evidence type="ECO:0000256" key="7">
    <source>
        <dbReference type="ARBA" id="ARBA00022927"/>
    </source>
</evidence>
<dbReference type="InterPro" id="IPR011049">
    <property type="entry name" value="Serralysin-like_metalloprot_C"/>
</dbReference>
<evidence type="ECO:0000259" key="11">
    <source>
        <dbReference type="PROSITE" id="PS51272"/>
    </source>
</evidence>
<evidence type="ECO:0000256" key="10">
    <source>
        <dbReference type="SAM" id="MobiDB-lite"/>
    </source>
</evidence>
<protein>
    <submittedName>
        <fullName evidence="12">YadA-like protein</fullName>
    </submittedName>
</protein>
<dbReference type="InterPro" id="IPR051465">
    <property type="entry name" value="Cell_Envelope_Struct_Comp"/>
</dbReference>
<feature type="compositionally biased region" description="Basic and acidic residues" evidence="10">
    <location>
        <begin position="875"/>
        <end position="886"/>
    </location>
</feature>
<comment type="similarity">
    <text evidence="2">Belongs to the autotransporter-2 (AT-2) (TC 1.B.40) family.</text>
</comment>
<dbReference type="PROSITE" id="PS51272">
    <property type="entry name" value="SLH"/>
    <property type="match status" value="1"/>
</dbReference>
<evidence type="ECO:0000256" key="8">
    <source>
        <dbReference type="ARBA" id="ARBA00023136"/>
    </source>
</evidence>
<evidence type="ECO:0000256" key="4">
    <source>
        <dbReference type="ARBA" id="ARBA00022452"/>
    </source>
</evidence>
<evidence type="ECO:0000256" key="1">
    <source>
        <dbReference type="ARBA" id="ARBA00004442"/>
    </source>
</evidence>
<dbReference type="SUPFAM" id="SSF54523">
    <property type="entry name" value="Pili subunits"/>
    <property type="match status" value="1"/>
</dbReference>
<keyword evidence="3" id="KW-0813">Transport</keyword>
<dbReference type="GO" id="GO:0015031">
    <property type="term" value="P:protein transport"/>
    <property type="evidence" value="ECO:0007669"/>
    <property type="project" value="UniProtKB-KW"/>
</dbReference>
<dbReference type="InterPro" id="IPR008640">
    <property type="entry name" value="Adhesin_Head_dom"/>
</dbReference>
<keyword evidence="4" id="KW-1134">Transmembrane beta strand</keyword>
<evidence type="ECO:0000313" key="12">
    <source>
        <dbReference type="EMBL" id="DAG00508.1"/>
    </source>
</evidence>
<dbReference type="GO" id="GO:0019867">
    <property type="term" value="C:outer membrane"/>
    <property type="evidence" value="ECO:0007669"/>
    <property type="project" value="InterPro"/>
</dbReference>
<dbReference type="EMBL" id="BK016182">
    <property type="protein sequence ID" value="DAG00508.1"/>
    <property type="molecule type" value="Genomic_DNA"/>
</dbReference>
<evidence type="ECO:0000256" key="9">
    <source>
        <dbReference type="ARBA" id="ARBA00023237"/>
    </source>
</evidence>
<dbReference type="Gene3D" id="3.30.1300.30">
    <property type="entry name" value="GSPII I/J protein-like"/>
    <property type="match status" value="1"/>
</dbReference>